<comment type="caution">
    <text evidence="2">The sequence shown here is derived from an EMBL/GenBank/DDBJ whole genome shotgun (WGS) entry which is preliminary data.</text>
</comment>
<accession>A0AAV5MZJ2</accession>
<keyword evidence="3" id="KW-1185">Reference proteome</keyword>
<evidence type="ECO:0000256" key="1">
    <source>
        <dbReference type="HAMAP-Rule" id="MF_00507"/>
    </source>
</evidence>
<dbReference type="HAMAP" id="MF_00507">
    <property type="entry name" value="UPF0181"/>
    <property type="match status" value="1"/>
</dbReference>
<proteinExistence type="inferred from homology"/>
<dbReference type="InterPro" id="IPR005371">
    <property type="entry name" value="UPF0181"/>
</dbReference>
<evidence type="ECO:0000313" key="3">
    <source>
        <dbReference type="Proteomes" id="UP001058124"/>
    </source>
</evidence>
<organism evidence="2 3">
    <name type="scientific">Leminorella grimontii</name>
    <dbReference type="NCBI Taxonomy" id="82981"/>
    <lineage>
        <taxon>Bacteria</taxon>
        <taxon>Pseudomonadati</taxon>
        <taxon>Pseudomonadota</taxon>
        <taxon>Gammaproteobacteria</taxon>
        <taxon>Enterobacterales</taxon>
        <taxon>Budviciaceae</taxon>
        <taxon>Leminorella</taxon>
    </lineage>
</organism>
<dbReference type="Pfam" id="PF03701">
    <property type="entry name" value="UPF0181"/>
    <property type="match status" value="1"/>
</dbReference>
<protein>
    <recommendedName>
        <fullName evidence="1">UPF0181 protein SOASR030_08200</fullName>
    </recommendedName>
</protein>
<name>A0AAV5MZJ2_9GAMM</name>
<dbReference type="Proteomes" id="UP001058124">
    <property type="component" value="Unassembled WGS sequence"/>
</dbReference>
<dbReference type="EMBL" id="BRLH01000001">
    <property type="protein sequence ID" value="GKX54708.1"/>
    <property type="molecule type" value="Genomic_DNA"/>
</dbReference>
<reference evidence="2" key="1">
    <citation type="submission" date="2022-06" db="EMBL/GenBank/DDBJ databases">
        <title>Draft genome sequences of Leminorella grimontii str. JCM5902.</title>
        <authorList>
            <person name="Wakabayashi Y."/>
            <person name="Kojima K."/>
        </authorList>
    </citation>
    <scope>NUCLEOTIDE SEQUENCE</scope>
    <source>
        <strain evidence="2">JCM 5902</strain>
    </source>
</reference>
<comment type="similarity">
    <text evidence="1">Belongs to the UPF0181 family.</text>
</comment>
<sequence length="58" mass="6532">MFSADFPTLNHEEQQKAVERIQELMAQGMGSGEAIALVAQEIRENHTGKGRVAFWDEE</sequence>
<dbReference type="NCBIfam" id="NF003476">
    <property type="entry name" value="PRK05114.1"/>
    <property type="match status" value="1"/>
</dbReference>
<evidence type="ECO:0000313" key="2">
    <source>
        <dbReference type="EMBL" id="GKX54708.1"/>
    </source>
</evidence>
<dbReference type="AlphaFoldDB" id="A0AAV5MZJ2"/>
<dbReference type="RefSeq" id="WP_071783245.1">
    <property type="nucleotide sequence ID" value="NZ_BRLH01000001.1"/>
</dbReference>
<gene>
    <name evidence="2" type="primary">yoaH</name>
    <name evidence="2" type="ORF">SOASR030_08200</name>
</gene>